<evidence type="ECO:0000313" key="3">
    <source>
        <dbReference type="Proteomes" id="UP000481252"/>
    </source>
</evidence>
<keyword evidence="3" id="KW-1185">Reference proteome</keyword>
<dbReference type="Gene3D" id="3.40.50.1820">
    <property type="entry name" value="alpha/beta hydrolase"/>
    <property type="match status" value="1"/>
</dbReference>
<dbReference type="Proteomes" id="UP000481252">
    <property type="component" value="Unassembled WGS sequence"/>
</dbReference>
<dbReference type="PANTHER" id="PTHR23024">
    <property type="entry name" value="ARYLACETAMIDE DEACETYLASE"/>
    <property type="match status" value="1"/>
</dbReference>
<dbReference type="SUPFAM" id="SSF53474">
    <property type="entry name" value="alpha/beta-Hydrolases"/>
    <property type="match status" value="1"/>
</dbReference>
<accession>A0A7C9R8N6</accession>
<name>A0A7C9R8N6_9HYPH</name>
<dbReference type="RefSeq" id="WP_165119287.1">
    <property type="nucleotide sequence ID" value="NZ_JAAKZG010000007.1"/>
</dbReference>
<dbReference type="EMBL" id="JAAKZG010000007">
    <property type="protein sequence ID" value="NGN42921.1"/>
    <property type="molecule type" value="Genomic_DNA"/>
</dbReference>
<keyword evidence="2" id="KW-0378">Hydrolase</keyword>
<evidence type="ECO:0000259" key="1">
    <source>
        <dbReference type="Pfam" id="PF07859"/>
    </source>
</evidence>
<dbReference type="AlphaFoldDB" id="A0A7C9R8N6"/>
<reference evidence="2 3" key="1">
    <citation type="submission" date="2020-02" db="EMBL/GenBank/DDBJ databases">
        <title>Genome sequence of the type strain CGMCC 1.15528 of Mesorhizobium zhangyense.</title>
        <authorList>
            <person name="Gao J."/>
            <person name="Sun J."/>
        </authorList>
    </citation>
    <scope>NUCLEOTIDE SEQUENCE [LARGE SCALE GENOMIC DNA]</scope>
    <source>
        <strain evidence="2 3">CGMCC 1.15528</strain>
    </source>
</reference>
<dbReference type="InterPro" id="IPR029058">
    <property type="entry name" value="AB_hydrolase_fold"/>
</dbReference>
<sequence>MKASWTEESLDGGACRVPVRLYRGDALAKAPPLVMHLHGGSFLGGSLATGQAIATLLAEAGAVVVSADYSCANEHPFPRALQLSYEVLGRVCGQRAKWADKKSALFVAGEEAGGNLAAGLALMCRDQHFGALQGQILLSPMLDPFMATGSFRKAEAKPTGCQWSDGWNRYLGFGANACHPYAAPAYCARLAGVAPALIVTAEDDPMRDESLKYARRLNDAGVIVRESVLSIPTGWPATYSRCPAVQPGWGETVRSQFVEFFQETGALPH</sequence>
<gene>
    <name evidence="2" type="ORF">G6N74_17770</name>
</gene>
<dbReference type="GO" id="GO:0016787">
    <property type="term" value="F:hydrolase activity"/>
    <property type="evidence" value="ECO:0007669"/>
    <property type="project" value="UniProtKB-KW"/>
</dbReference>
<feature type="domain" description="Alpha/beta hydrolase fold-3" evidence="1">
    <location>
        <begin position="34"/>
        <end position="225"/>
    </location>
</feature>
<comment type="caution">
    <text evidence="2">The sequence shown here is derived from an EMBL/GenBank/DDBJ whole genome shotgun (WGS) entry which is preliminary data.</text>
</comment>
<proteinExistence type="predicted"/>
<dbReference type="Pfam" id="PF07859">
    <property type="entry name" value="Abhydrolase_3"/>
    <property type="match status" value="1"/>
</dbReference>
<organism evidence="2 3">
    <name type="scientific">Mesorhizobium zhangyense</name>
    <dbReference type="NCBI Taxonomy" id="1776730"/>
    <lineage>
        <taxon>Bacteria</taxon>
        <taxon>Pseudomonadati</taxon>
        <taxon>Pseudomonadota</taxon>
        <taxon>Alphaproteobacteria</taxon>
        <taxon>Hyphomicrobiales</taxon>
        <taxon>Phyllobacteriaceae</taxon>
        <taxon>Mesorhizobium</taxon>
    </lineage>
</organism>
<dbReference type="PANTHER" id="PTHR23024:SF24">
    <property type="entry name" value="ALPHA_BETA HYDROLASE FOLD-3 DOMAIN-CONTAINING PROTEIN"/>
    <property type="match status" value="1"/>
</dbReference>
<evidence type="ECO:0000313" key="2">
    <source>
        <dbReference type="EMBL" id="NGN42921.1"/>
    </source>
</evidence>
<protein>
    <submittedName>
        <fullName evidence="2">Alpha/beta hydrolase</fullName>
    </submittedName>
</protein>
<dbReference type="InterPro" id="IPR050466">
    <property type="entry name" value="Carboxylest/Gibb_receptor"/>
</dbReference>
<dbReference type="InterPro" id="IPR013094">
    <property type="entry name" value="AB_hydrolase_3"/>
</dbReference>